<dbReference type="Pfam" id="PF06445">
    <property type="entry name" value="GyrI-like"/>
    <property type="match status" value="1"/>
</dbReference>
<dbReference type="EMBL" id="JBHSDU010000003">
    <property type="protein sequence ID" value="MFC4310504.1"/>
    <property type="molecule type" value="Genomic_DNA"/>
</dbReference>
<evidence type="ECO:0000313" key="3">
    <source>
        <dbReference type="Proteomes" id="UP001595904"/>
    </source>
</evidence>
<name>A0ABV8SSB1_9GAMM</name>
<keyword evidence="3" id="KW-1185">Reference proteome</keyword>
<dbReference type="InterPro" id="IPR050908">
    <property type="entry name" value="SmbC-like"/>
</dbReference>
<dbReference type="PANTHER" id="PTHR40055:SF1">
    <property type="entry name" value="TRANSCRIPTIONAL REGULATOR YGIV-RELATED"/>
    <property type="match status" value="1"/>
</dbReference>
<gene>
    <name evidence="2" type="ORF">ACFPN2_15540</name>
</gene>
<proteinExistence type="predicted"/>
<dbReference type="InterPro" id="IPR029442">
    <property type="entry name" value="GyrI-like"/>
</dbReference>
<dbReference type="InterPro" id="IPR011256">
    <property type="entry name" value="Reg_factor_effector_dom_sf"/>
</dbReference>
<dbReference type="SMART" id="SM00871">
    <property type="entry name" value="AraC_E_bind"/>
    <property type="match status" value="1"/>
</dbReference>
<dbReference type="Proteomes" id="UP001595904">
    <property type="component" value="Unassembled WGS sequence"/>
</dbReference>
<feature type="domain" description="AraC effector-binding" evidence="1">
    <location>
        <begin position="1"/>
        <end position="153"/>
    </location>
</feature>
<dbReference type="SUPFAM" id="SSF55136">
    <property type="entry name" value="Probable bacterial effector-binding domain"/>
    <property type="match status" value="1"/>
</dbReference>
<dbReference type="PANTHER" id="PTHR40055">
    <property type="entry name" value="TRANSCRIPTIONAL REGULATOR YGIV-RELATED"/>
    <property type="match status" value="1"/>
</dbReference>
<evidence type="ECO:0000313" key="2">
    <source>
        <dbReference type="EMBL" id="MFC4310504.1"/>
    </source>
</evidence>
<dbReference type="RefSeq" id="WP_380598041.1">
    <property type="nucleotide sequence ID" value="NZ_JBHSDU010000003.1"/>
</dbReference>
<comment type="caution">
    <text evidence="2">The sequence shown here is derived from an EMBL/GenBank/DDBJ whole genome shotgun (WGS) entry which is preliminary data.</text>
</comment>
<dbReference type="InterPro" id="IPR010499">
    <property type="entry name" value="AraC_E-bd"/>
</dbReference>
<reference evidence="3" key="1">
    <citation type="journal article" date="2019" name="Int. J. Syst. Evol. Microbiol.">
        <title>The Global Catalogue of Microorganisms (GCM) 10K type strain sequencing project: providing services to taxonomists for standard genome sequencing and annotation.</title>
        <authorList>
            <consortium name="The Broad Institute Genomics Platform"/>
            <consortium name="The Broad Institute Genome Sequencing Center for Infectious Disease"/>
            <person name="Wu L."/>
            <person name="Ma J."/>
        </authorList>
    </citation>
    <scope>NUCLEOTIDE SEQUENCE [LARGE SCALE GENOMIC DNA]</scope>
    <source>
        <strain evidence="3">CGMCC 1.10759</strain>
    </source>
</reference>
<dbReference type="Gene3D" id="3.20.80.10">
    <property type="entry name" value="Regulatory factor, effector binding domain"/>
    <property type="match status" value="1"/>
</dbReference>
<sequence>MEVQIAQFPATRVAVAEHRGPPALEYETSKKLIEWRLQHRLSPANHRTYGVHYTDPQTVAPADHRVDFCVSYDLPVEPNPQGIVAKLIPSNRCAVARHLGSRRHNAAAVYLYREWLPASGEQLGNFPIFFHYVNVGPNVQEDEMITDVYLPLKRSAHAKPT</sequence>
<protein>
    <submittedName>
        <fullName evidence="2">GyrI-like domain-containing protein</fullName>
    </submittedName>
</protein>
<evidence type="ECO:0000259" key="1">
    <source>
        <dbReference type="SMART" id="SM00871"/>
    </source>
</evidence>
<organism evidence="2 3">
    <name type="scientific">Steroidobacter flavus</name>
    <dbReference type="NCBI Taxonomy" id="1842136"/>
    <lineage>
        <taxon>Bacteria</taxon>
        <taxon>Pseudomonadati</taxon>
        <taxon>Pseudomonadota</taxon>
        <taxon>Gammaproteobacteria</taxon>
        <taxon>Steroidobacterales</taxon>
        <taxon>Steroidobacteraceae</taxon>
        <taxon>Steroidobacter</taxon>
    </lineage>
</organism>
<accession>A0ABV8SSB1</accession>